<organism evidence="1 2">
    <name type="scientific">Tardiphaga robiniae</name>
    <dbReference type="NCBI Taxonomy" id="943830"/>
    <lineage>
        <taxon>Bacteria</taxon>
        <taxon>Pseudomonadati</taxon>
        <taxon>Pseudomonadota</taxon>
        <taxon>Alphaproteobacteria</taxon>
        <taxon>Hyphomicrobiales</taxon>
        <taxon>Nitrobacteraceae</taxon>
        <taxon>Tardiphaga</taxon>
    </lineage>
</organism>
<reference evidence="1 2" key="1">
    <citation type="submission" date="2016-03" db="EMBL/GenBank/DDBJ databases">
        <title>Microsymbionts genomes from the relict species Vavilovia formosa (Stev.) Fed.</title>
        <authorList>
            <person name="Kopat V."/>
            <person name="Chirak E."/>
            <person name="Kimeklis A."/>
            <person name="Andronov E."/>
        </authorList>
    </citation>
    <scope>NUCLEOTIDE SEQUENCE [LARGE SCALE GENOMIC DNA]</scope>
    <source>
        <strain evidence="1 2">Vaf07</strain>
    </source>
</reference>
<name>A0A164ACY1_9BRAD</name>
<gene>
    <name evidence="1" type="ORF">A4A58_22410</name>
</gene>
<sequence length="219" mass="24639">MRTTDGTTVTATSEQLAQFRAWLAVESGLDSRISKLFWLDMYLGYTVQNLNCVAVMRAIRDLEADEPHSGVKAATQFKHPPLKGLWHKHHYSAQWLIPNVIQGFGKNGLEKLANEIMDPAVHTVVTEQMCNELACRAIFEPLANRSSDGKLTGEWLIFAKSEGVNRYLSLGYHPTDDHASYDQVLYDRIMKHCVDDFPDLHKWIISMGVSLPPLGDPSV</sequence>
<accession>A0A164ACY1</accession>
<protein>
    <submittedName>
        <fullName evidence="1">Uncharacterized protein</fullName>
    </submittedName>
</protein>
<evidence type="ECO:0000313" key="1">
    <source>
        <dbReference type="EMBL" id="KZD24617.1"/>
    </source>
</evidence>
<comment type="caution">
    <text evidence="1">The sequence shown here is derived from an EMBL/GenBank/DDBJ whole genome shotgun (WGS) entry which is preliminary data.</text>
</comment>
<keyword evidence="2" id="KW-1185">Reference proteome</keyword>
<dbReference type="EMBL" id="LVYV01000003">
    <property type="protein sequence ID" value="KZD24617.1"/>
    <property type="molecule type" value="Genomic_DNA"/>
</dbReference>
<dbReference type="AlphaFoldDB" id="A0A164ACY1"/>
<dbReference type="Proteomes" id="UP000076574">
    <property type="component" value="Unassembled WGS sequence"/>
</dbReference>
<evidence type="ECO:0000313" key="2">
    <source>
        <dbReference type="Proteomes" id="UP000076574"/>
    </source>
</evidence>
<proteinExistence type="predicted"/>